<dbReference type="SFLD" id="SFLDS00003">
    <property type="entry name" value="Haloacid_Dehalogenase"/>
    <property type="match status" value="1"/>
</dbReference>
<dbReference type="Gene3D" id="1.10.150.240">
    <property type="entry name" value="Putative phosphatase, domain 2"/>
    <property type="match status" value="1"/>
</dbReference>
<evidence type="ECO:0000256" key="4">
    <source>
        <dbReference type="ARBA" id="ARBA00022842"/>
    </source>
</evidence>
<evidence type="ECO:0000256" key="1">
    <source>
        <dbReference type="ARBA" id="ARBA00001946"/>
    </source>
</evidence>
<dbReference type="InterPro" id="IPR023214">
    <property type="entry name" value="HAD_sf"/>
</dbReference>
<dbReference type="SFLD" id="SFLDG01129">
    <property type="entry name" value="C1.5:_HAD__Beta-PGM__Phosphata"/>
    <property type="match status" value="1"/>
</dbReference>
<dbReference type="InterPro" id="IPR041492">
    <property type="entry name" value="HAD_2"/>
</dbReference>
<dbReference type="InterPro" id="IPR006439">
    <property type="entry name" value="HAD-SF_hydro_IA"/>
</dbReference>
<proteinExistence type="inferred from homology"/>
<dbReference type="InterPro" id="IPR051600">
    <property type="entry name" value="Beta-PGM-like"/>
</dbReference>
<dbReference type="RefSeq" id="WP_407329382.1">
    <property type="nucleotide sequence ID" value="NZ_CP136865.1"/>
</dbReference>
<accession>A0ABZ0IIM4</accession>
<dbReference type="Pfam" id="PF13419">
    <property type="entry name" value="HAD_2"/>
    <property type="match status" value="1"/>
</dbReference>
<keyword evidence="5" id="KW-0119">Carbohydrate metabolism</keyword>
<reference evidence="6 7" key="1">
    <citation type="submission" date="2023-10" db="EMBL/GenBank/DDBJ databases">
        <title>Two novel species belonging to the OM43/NOR5 clade.</title>
        <authorList>
            <person name="Park M."/>
        </authorList>
    </citation>
    <scope>NUCLEOTIDE SEQUENCE [LARGE SCALE GENOMIC DNA]</scope>
    <source>
        <strain evidence="6 7">IMCC45268</strain>
    </source>
</reference>
<dbReference type="SUPFAM" id="SSF56784">
    <property type="entry name" value="HAD-like"/>
    <property type="match status" value="1"/>
</dbReference>
<dbReference type="NCBIfam" id="TIGR01509">
    <property type="entry name" value="HAD-SF-IA-v3"/>
    <property type="match status" value="1"/>
</dbReference>
<dbReference type="CDD" id="cd07505">
    <property type="entry name" value="HAD_BPGM-like"/>
    <property type="match status" value="1"/>
</dbReference>
<dbReference type="PRINTS" id="PR00413">
    <property type="entry name" value="HADHALOGNASE"/>
</dbReference>
<dbReference type="PANTHER" id="PTHR46193">
    <property type="entry name" value="6-PHOSPHOGLUCONATE PHOSPHATASE"/>
    <property type="match status" value="1"/>
</dbReference>
<dbReference type="Gene3D" id="3.40.50.1000">
    <property type="entry name" value="HAD superfamily/HAD-like"/>
    <property type="match status" value="1"/>
</dbReference>
<evidence type="ECO:0000313" key="6">
    <source>
        <dbReference type="EMBL" id="WOJ98160.1"/>
    </source>
</evidence>
<name>A0ABZ0IIM4_9GAMM</name>
<dbReference type="Proteomes" id="UP001626549">
    <property type="component" value="Chromosome"/>
</dbReference>
<keyword evidence="3" id="KW-0479">Metal-binding</keyword>
<keyword evidence="4" id="KW-0460">Magnesium</keyword>
<evidence type="ECO:0000256" key="2">
    <source>
        <dbReference type="ARBA" id="ARBA00006171"/>
    </source>
</evidence>
<evidence type="ECO:0000256" key="3">
    <source>
        <dbReference type="ARBA" id="ARBA00022723"/>
    </source>
</evidence>
<sequence length="246" mass="27390">METPRAPWGTSESEHTTISGSYIKGVIFDFDGLIVDTNALWTEAEHACFTAVGVYVTPDQQQLTESMTTRQVASHWYKYQPWRGRSVEKLELDVIEYVRRELASGARTMPGAIDVIRWCCAQGYRIGLATNAPREVCEPTLEQLGVHDQFDAIVTEADVRNGKPHPAVYRACVEKLNLRPHEAIAFEDSPTGALAAVRAGVTVIGVPSMRAYEPELNTLCHRVLPNMDSADSRFFKTFAKHGIAEH</sequence>
<comment type="similarity">
    <text evidence="2">Belongs to the HAD-like hydrolase superfamily. CbbY/CbbZ/Gph/YieH family.</text>
</comment>
<dbReference type="InterPro" id="IPR023198">
    <property type="entry name" value="PGP-like_dom2"/>
</dbReference>
<evidence type="ECO:0000256" key="5">
    <source>
        <dbReference type="ARBA" id="ARBA00023277"/>
    </source>
</evidence>
<gene>
    <name evidence="6" type="ORF">R0137_06205</name>
</gene>
<protein>
    <submittedName>
        <fullName evidence="6">HAD family phosphatase</fullName>
    </submittedName>
</protein>
<dbReference type="SFLD" id="SFLDG01135">
    <property type="entry name" value="C1.5.6:_HAD__Beta-PGM__Phospha"/>
    <property type="match status" value="1"/>
</dbReference>
<comment type="cofactor">
    <cofactor evidence="1">
        <name>Mg(2+)</name>
        <dbReference type="ChEBI" id="CHEBI:18420"/>
    </cofactor>
</comment>
<dbReference type="PANTHER" id="PTHR46193:SF18">
    <property type="entry name" value="HEXITOL PHOSPHATASE B"/>
    <property type="match status" value="1"/>
</dbReference>
<dbReference type="InterPro" id="IPR036412">
    <property type="entry name" value="HAD-like_sf"/>
</dbReference>
<evidence type="ECO:0000313" key="7">
    <source>
        <dbReference type="Proteomes" id="UP001626549"/>
    </source>
</evidence>
<keyword evidence="7" id="KW-1185">Reference proteome</keyword>
<dbReference type="EMBL" id="CP136865">
    <property type="protein sequence ID" value="WOJ98160.1"/>
    <property type="molecule type" value="Genomic_DNA"/>
</dbReference>
<organism evidence="6 7">
    <name type="scientific">Congregibacter brevis</name>
    <dbReference type="NCBI Taxonomy" id="3081201"/>
    <lineage>
        <taxon>Bacteria</taxon>
        <taxon>Pseudomonadati</taxon>
        <taxon>Pseudomonadota</taxon>
        <taxon>Gammaproteobacteria</taxon>
        <taxon>Cellvibrionales</taxon>
        <taxon>Halieaceae</taxon>
        <taxon>Congregibacter</taxon>
    </lineage>
</organism>